<dbReference type="Proteomes" id="UP001217044">
    <property type="component" value="Chromosome"/>
</dbReference>
<keyword evidence="2" id="KW-1185">Reference proteome</keyword>
<evidence type="ECO:0000313" key="1">
    <source>
        <dbReference type="EMBL" id="WDA58770.1"/>
    </source>
</evidence>
<evidence type="ECO:0008006" key="3">
    <source>
        <dbReference type="Google" id="ProtNLM"/>
    </source>
</evidence>
<accession>A0ABY7V0W8</accession>
<reference evidence="1 2" key="1">
    <citation type="submission" date="2022-12" db="EMBL/GenBank/DDBJ databases">
        <title>Genome Sequence of Deinococcus aquaticus Type Strain PB314.</title>
        <authorList>
            <person name="Albert C."/>
            <person name="Hill J."/>
            <person name="Boren L."/>
            <person name="Scholz-Ng S."/>
            <person name="Fatema N."/>
            <person name="Grosso R."/>
            <person name="Soboslay E."/>
            <person name="Tuohy J."/>
        </authorList>
    </citation>
    <scope>NUCLEOTIDE SEQUENCE [LARGE SCALE GENOMIC DNA]</scope>
    <source>
        <strain evidence="1 2">PB-314</strain>
    </source>
</reference>
<protein>
    <recommendedName>
        <fullName evidence="3">DUF2071 domain-containing protein</fullName>
    </recommendedName>
</protein>
<dbReference type="EMBL" id="CP115165">
    <property type="protein sequence ID" value="WDA58770.1"/>
    <property type="molecule type" value="Genomic_DNA"/>
</dbReference>
<evidence type="ECO:0000313" key="2">
    <source>
        <dbReference type="Proteomes" id="UP001217044"/>
    </source>
</evidence>
<dbReference type="RefSeq" id="WP_273988969.1">
    <property type="nucleotide sequence ID" value="NZ_BAABQT010000001.1"/>
</dbReference>
<proteinExistence type="predicted"/>
<name>A0ABY7V0W8_9DEIO</name>
<organism evidence="1 2">
    <name type="scientific">Deinococcus aquaticus</name>
    <dbReference type="NCBI Taxonomy" id="328692"/>
    <lineage>
        <taxon>Bacteria</taxon>
        <taxon>Thermotogati</taxon>
        <taxon>Deinococcota</taxon>
        <taxon>Deinococci</taxon>
        <taxon>Deinococcales</taxon>
        <taxon>Deinococcaceae</taxon>
        <taxon>Deinococcus</taxon>
    </lineage>
</organism>
<sequence length="179" mass="19424">MARFYTLRRCPLTAQFWFLGLDARQGDLTLRGFRKSPSPQGSSLYTLGDLTLHSAGLTLDLPGGALHFNRRTQTFTRCGRTVPPPQGRLHLRAALADHEAWIAARHGERYRTDLVQVHRPPRPVVGALEPWRAYLRAGGESLGGGCPALVPVVAGGRVADASLAGVFRTRLAFSGAGML</sequence>
<gene>
    <name evidence="1" type="ORF">M8445_00695</name>
</gene>